<evidence type="ECO:0000313" key="3">
    <source>
        <dbReference type="Proteomes" id="UP000076798"/>
    </source>
</evidence>
<feature type="compositionally biased region" description="Pro residues" evidence="1">
    <location>
        <begin position="437"/>
        <end position="451"/>
    </location>
</feature>
<feature type="region of interest" description="Disordered" evidence="1">
    <location>
        <begin position="317"/>
        <end position="342"/>
    </location>
</feature>
<name>A0A166J646_9AGAM</name>
<dbReference type="Proteomes" id="UP000076798">
    <property type="component" value="Unassembled WGS sequence"/>
</dbReference>
<feature type="compositionally biased region" description="Polar residues" evidence="1">
    <location>
        <begin position="453"/>
        <end position="463"/>
    </location>
</feature>
<proteinExistence type="predicted"/>
<feature type="compositionally biased region" description="Pro residues" evidence="1">
    <location>
        <begin position="554"/>
        <end position="573"/>
    </location>
</feature>
<dbReference type="AlphaFoldDB" id="A0A166J646"/>
<feature type="region of interest" description="Disordered" evidence="1">
    <location>
        <begin position="373"/>
        <end position="463"/>
    </location>
</feature>
<reference evidence="2 3" key="1">
    <citation type="journal article" date="2016" name="Mol. Biol. Evol.">
        <title>Comparative Genomics of Early-Diverging Mushroom-Forming Fungi Provides Insights into the Origins of Lignocellulose Decay Capabilities.</title>
        <authorList>
            <person name="Nagy L.G."/>
            <person name="Riley R."/>
            <person name="Tritt A."/>
            <person name="Adam C."/>
            <person name="Daum C."/>
            <person name="Floudas D."/>
            <person name="Sun H."/>
            <person name="Yadav J.S."/>
            <person name="Pangilinan J."/>
            <person name="Larsson K.H."/>
            <person name="Matsuura K."/>
            <person name="Barry K."/>
            <person name="Labutti K."/>
            <person name="Kuo R."/>
            <person name="Ohm R.A."/>
            <person name="Bhattacharya S.S."/>
            <person name="Shirouzu T."/>
            <person name="Yoshinaga Y."/>
            <person name="Martin F.M."/>
            <person name="Grigoriev I.V."/>
            <person name="Hibbett D.S."/>
        </authorList>
    </citation>
    <scope>NUCLEOTIDE SEQUENCE [LARGE SCALE GENOMIC DNA]</scope>
    <source>
        <strain evidence="2 3">HHB10207 ss-3</strain>
    </source>
</reference>
<feature type="compositionally biased region" description="Polar residues" evidence="1">
    <location>
        <begin position="1"/>
        <end position="14"/>
    </location>
</feature>
<accession>A0A166J646</accession>
<feature type="region of interest" description="Disordered" evidence="1">
    <location>
        <begin position="241"/>
        <end position="261"/>
    </location>
</feature>
<dbReference type="STRING" id="1314776.A0A166J646"/>
<evidence type="ECO:0000313" key="2">
    <source>
        <dbReference type="EMBL" id="KZT44407.1"/>
    </source>
</evidence>
<evidence type="ECO:0000256" key="1">
    <source>
        <dbReference type="SAM" id="MobiDB-lite"/>
    </source>
</evidence>
<dbReference type="EMBL" id="KV428004">
    <property type="protein sequence ID" value="KZT44407.1"/>
    <property type="molecule type" value="Genomic_DNA"/>
</dbReference>
<keyword evidence="3" id="KW-1185">Reference proteome</keyword>
<feature type="region of interest" description="Disordered" evidence="1">
    <location>
        <begin position="1"/>
        <end position="26"/>
    </location>
</feature>
<gene>
    <name evidence="2" type="ORF">SISSUDRAFT_1038918</name>
</gene>
<organism evidence="2 3">
    <name type="scientific">Sistotremastrum suecicum HHB10207 ss-3</name>
    <dbReference type="NCBI Taxonomy" id="1314776"/>
    <lineage>
        <taxon>Eukaryota</taxon>
        <taxon>Fungi</taxon>
        <taxon>Dikarya</taxon>
        <taxon>Basidiomycota</taxon>
        <taxon>Agaricomycotina</taxon>
        <taxon>Agaricomycetes</taxon>
        <taxon>Sistotremastrales</taxon>
        <taxon>Sistotremastraceae</taxon>
        <taxon>Sistotremastrum</taxon>
    </lineage>
</organism>
<protein>
    <submittedName>
        <fullName evidence="2">Uncharacterized protein</fullName>
    </submittedName>
</protein>
<sequence length="650" mass="69900">MDSSSNAPPSYTQHSYEDDAADASSTQTPEITFVPSADNVHFQGGYLGIEGEHGTIEGELQVKGLGGVEWESLTLSLKSVESTTARAIELETAEVVLYSRASSNAFFPQSYPFALPLPSDSPQCLHTSQLQINYHLTAKLVPLDTSIPPISRSIPVHTRRYSARDRGSLPTAPFSSSISEPTSVLVQVPRQAFLSGEIIPVYVTVPSPDPLLIRQGWSLRNVKVELVRRVQVFPSGPDGETFTVMPNYPEDPQPSASSSKPAKWAYGEFSLGESSTHSNGKPPVDFDLEQEDVLSWTGASCRFSSVRPLQLRFLLHNTGGVSEPGDDRETSSSLDSVYPDSPDCGSITQSTILGSVSFEIRVSVNLFEKRQGTHMERTTTTSLPVLILPPLAPHHDPGDGSVDEAYRKKHDRPPLKTTRHADSDAPSYTQEAEAGPSAPPPFDDPDAPPPFVGSTQPSSSTRLPSFLESEFDLSGIVDSGTARAEGGDSIPGEGVLFGFPASAHYDGLSRSMPVASRVDLQTNVDGHPHDMQNVDLLNMGLEGALPPFRELSPDDPPPPPPPAMDDPMDPPPAINVDFISPQGTAEIAENELPPPHSNNDPHPVERLTRVRSAEGVANPSSPQLPPPYLIPLSDSTPVEVAAGPPPYLEH</sequence>
<feature type="region of interest" description="Disordered" evidence="1">
    <location>
        <begin position="544"/>
        <end position="650"/>
    </location>
</feature>
<dbReference type="OrthoDB" id="3357813at2759"/>
<feature type="compositionally biased region" description="Basic and acidic residues" evidence="1">
    <location>
        <begin position="602"/>
        <end position="612"/>
    </location>
</feature>